<evidence type="ECO:0000313" key="2">
    <source>
        <dbReference type="EMBL" id="KAL3509584.1"/>
    </source>
</evidence>
<comment type="caution">
    <text evidence="2">The sequence shown here is derived from an EMBL/GenBank/DDBJ whole genome shotgun (WGS) entry which is preliminary data.</text>
</comment>
<reference evidence="2 3" key="1">
    <citation type="submission" date="2024-11" db="EMBL/GenBank/DDBJ databases">
        <title>A near-complete genome assembly of Cinchona calisaya.</title>
        <authorList>
            <person name="Lian D.C."/>
            <person name="Zhao X.W."/>
            <person name="Wei L."/>
        </authorList>
    </citation>
    <scope>NUCLEOTIDE SEQUENCE [LARGE SCALE GENOMIC DNA]</scope>
    <source>
        <tissue evidence="2">Nenye</tissue>
    </source>
</reference>
<feature type="region of interest" description="Disordered" evidence="1">
    <location>
        <begin position="110"/>
        <end position="135"/>
    </location>
</feature>
<evidence type="ECO:0000256" key="1">
    <source>
        <dbReference type="SAM" id="MobiDB-lite"/>
    </source>
</evidence>
<accession>A0ABD2YS37</accession>
<feature type="compositionally biased region" description="Polar residues" evidence="1">
    <location>
        <begin position="126"/>
        <end position="135"/>
    </location>
</feature>
<organism evidence="2 3">
    <name type="scientific">Cinchona calisaya</name>
    <dbReference type="NCBI Taxonomy" id="153742"/>
    <lineage>
        <taxon>Eukaryota</taxon>
        <taxon>Viridiplantae</taxon>
        <taxon>Streptophyta</taxon>
        <taxon>Embryophyta</taxon>
        <taxon>Tracheophyta</taxon>
        <taxon>Spermatophyta</taxon>
        <taxon>Magnoliopsida</taxon>
        <taxon>eudicotyledons</taxon>
        <taxon>Gunneridae</taxon>
        <taxon>Pentapetalae</taxon>
        <taxon>asterids</taxon>
        <taxon>lamiids</taxon>
        <taxon>Gentianales</taxon>
        <taxon>Rubiaceae</taxon>
        <taxon>Cinchonoideae</taxon>
        <taxon>Cinchoneae</taxon>
        <taxon>Cinchona</taxon>
    </lineage>
</organism>
<keyword evidence="3" id="KW-1185">Reference proteome</keyword>
<protein>
    <submittedName>
        <fullName evidence="2">Uncharacterized protein</fullName>
    </submittedName>
</protein>
<dbReference type="EMBL" id="JBJUIK010000012">
    <property type="protein sequence ID" value="KAL3509584.1"/>
    <property type="molecule type" value="Genomic_DNA"/>
</dbReference>
<dbReference type="Proteomes" id="UP001630127">
    <property type="component" value="Unassembled WGS sequence"/>
</dbReference>
<proteinExistence type="predicted"/>
<evidence type="ECO:0000313" key="3">
    <source>
        <dbReference type="Proteomes" id="UP001630127"/>
    </source>
</evidence>
<name>A0ABD2YS37_9GENT</name>
<gene>
    <name evidence="2" type="ORF">ACH5RR_028985</name>
</gene>
<dbReference type="AlphaFoldDB" id="A0ABD2YS37"/>
<sequence length="135" mass="14912">MFFYFLDIATVHLETIPPVLEQQVSFGETFQKQLCTNLQDLAISNDAISENETGIGCVFLKSPISHLKEPKHEPLVAFTFTVSSSPNNGKSHASFSSMSSKNRIVLKPPVFPSEEYKPQSPPDLEINTSSLLDAP</sequence>